<evidence type="ECO:0000313" key="1">
    <source>
        <dbReference type="EMBL" id="KAL0367180.1"/>
    </source>
</evidence>
<reference evidence="1" key="2">
    <citation type="journal article" date="2024" name="Plant">
        <title>Genomic evolution and insights into agronomic trait innovations of Sesamum species.</title>
        <authorList>
            <person name="Miao H."/>
            <person name="Wang L."/>
            <person name="Qu L."/>
            <person name="Liu H."/>
            <person name="Sun Y."/>
            <person name="Le M."/>
            <person name="Wang Q."/>
            <person name="Wei S."/>
            <person name="Zheng Y."/>
            <person name="Lin W."/>
            <person name="Duan Y."/>
            <person name="Cao H."/>
            <person name="Xiong S."/>
            <person name="Wang X."/>
            <person name="Wei L."/>
            <person name="Li C."/>
            <person name="Ma Q."/>
            <person name="Ju M."/>
            <person name="Zhao R."/>
            <person name="Li G."/>
            <person name="Mu C."/>
            <person name="Tian Q."/>
            <person name="Mei H."/>
            <person name="Zhang T."/>
            <person name="Gao T."/>
            <person name="Zhang H."/>
        </authorList>
    </citation>
    <scope>NUCLEOTIDE SEQUENCE</scope>
    <source>
        <strain evidence="1">G02</strain>
    </source>
</reference>
<dbReference type="EMBL" id="JACGWJ010000015">
    <property type="protein sequence ID" value="KAL0367180.1"/>
    <property type="molecule type" value="Genomic_DNA"/>
</dbReference>
<dbReference type="AlphaFoldDB" id="A0AAW2QHY7"/>
<accession>A0AAW2QHY7</accession>
<proteinExistence type="predicted"/>
<name>A0AAW2QHY7_SESRA</name>
<sequence>MWIDLPTFLNTVQKSWELPTRGYGMYKLQQKLYKIKDTLKEWNRQVFGNVFSTVEQAKEAATAAKKAFDRDSLDSNLIALNKHNAALVQALTIEAKF</sequence>
<comment type="caution">
    <text evidence="1">The sequence shown here is derived from an EMBL/GenBank/DDBJ whole genome shotgun (WGS) entry which is preliminary data.</text>
</comment>
<protein>
    <submittedName>
        <fullName evidence="1">Uncharacterized protein</fullName>
    </submittedName>
</protein>
<reference evidence="1" key="1">
    <citation type="submission" date="2020-06" db="EMBL/GenBank/DDBJ databases">
        <authorList>
            <person name="Li T."/>
            <person name="Hu X."/>
            <person name="Zhang T."/>
            <person name="Song X."/>
            <person name="Zhang H."/>
            <person name="Dai N."/>
            <person name="Sheng W."/>
            <person name="Hou X."/>
            <person name="Wei L."/>
        </authorList>
    </citation>
    <scope>NUCLEOTIDE SEQUENCE</scope>
    <source>
        <strain evidence="1">G02</strain>
        <tissue evidence="1">Leaf</tissue>
    </source>
</reference>
<organism evidence="1">
    <name type="scientific">Sesamum radiatum</name>
    <name type="common">Black benniseed</name>
    <dbReference type="NCBI Taxonomy" id="300843"/>
    <lineage>
        <taxon>Eukaryota</taxon>
        <taxon>Viridiplantae</taxon>
        <taxon>Streptophyta</taxon>
        <taxon>Embryophyta</taxon>
        <taxon>Tracheophyta</taxon>
        <taxon>Spermatophyta</taxon>
        <taxon>Magnoliopsida</taxon>
        <taxon>eudicotyledons</taxon>
        <taxon>Gunneridae</taxon>
        <taxon>Pentapetalae</taxon>
        <taxon>asterids</taxon>
        <taxon>lamiids</taxon>
        <taxon>Lamiales</taxon>
        <taxon>Pedaliaceae</taxon>
        <taxon>Sesamum</taxon>
    </lineage>
</organism>
<gene>
    <name evidence="1" type="ORF">Sradi_3608100</name>
</gene>